<organism evidence="3 4">
    <name type="scientific">Penicillium brasilianum</name>
    <dbReference type="NCBI Taxonomy" id="104259"/>
    <lineage>
        <taxon>Eukaryota</taxon>
        <taxon>Fungi</taxon>
        <taxon>Dikarya</taxon>
        <taxon>Ascomycota</taxon>
        <taxon>Pezizomycotina</taxon>
        <taxon>Eurotiomycetes</taxon>
        <taxon>Eurotiomycetidae</taxon>
        <taxon>Eurotiales</taxon>
        <taxon>Aspergillaceae</taxon>
        <taxon>Penicillium</taxon>
    </lineage>
</organism>
<feature type="compositionally biased region" description="Polar residues" evidence="2">
    <location>
        <begin position="688"/>
        <end position="699"/>
    </location>
</feature>
<evidence type="ECO:0000313" key="3">
    <source>
        <dbReference type="EMBL" id="CEJ58161.1"/>
    </source>
</evidence>
<keyword evidence="4" id="KW-1185">Reference proteome</keyword>
<dbReference type="Proteomes" id="UP000042958">
    <property type="component" value="Unassembled WGS sequence"/>
</dbReference>
<feature type="region of interest" description="Disordered" evidence="2">
    <location>
        <begin position="627"/>
        <end position="793"/>
    </location>
</feature>
<feature type="region of interest" description="Disordered" evidence="2">
    <location>
        <begin position="913"/>
        <end position="935"/>
    </location>
</feature>
<dbReference type="EMBL" id="CDHK01000006">
    <property type="protein sequence ID" value="CEJ58161.1"/>
    <property type="molecule type" value="Genomic_DNA"/>
</dbReference>
<feature type="compositionally biased region" description="Polar residues" evidence="2">
    <location>
        <begin position="923"/>
        <end position="935"/>
    </location>
</feature>
<feature type="compositionally biased region" description="Low complexity" evidence="2">
    <location>
        <begin position="211"/>
        <end position="228"/>
    </location>
</feature>
<gene>
    <name evidence="3" type="ORF">PMG11_06828</name>
</gene>
<feature type="region of interest" description="Disordered" evidence="2">
    <location>
        <begin position="115"/>
        <end position="168"/>
    </location>
</feature>
<name>A0A0F7TQR0_PENBI</name>
<sequence length="935" mass="102431">MDNQGDLPRGKKPGSRVAALRLDTHQAGPPSGDEVGSGDNLPAAAVSLVELDQSSPSYQHSNAFFMMRARGEGLSGLPRKSSGTLNPTSPLEQPTPCMTRKRSGLDYDGELALPMPKPHIRGENANDENSAKGAELPRPSSHPRLLKKRSVPDAACARATPELTTSADGKKMTRLEAIKSKFSFKDLRREATKGDNTATTFPPMPSIEKVTIPPRSTTSSGTTGLTPSVYTPTPGQNIKVSAPPLTPPVSLSQHNSAPSRIPLAPSGTYTHAQGSMTARRFLAGQRVDSWGQGTTIAERVETKVVPTTAAKGSIPDLRERPKLNSLESRSVPDAKTRSPLAPAFPASNYAPTGGSPPKLSDLTEGSGKVKYLPRGWLESSSSSTPSPTARYMRPAQAPYQEVTTPTSDPLPNFMLGFEERLETINLSLDKPTPPEMKDLDTATHTEVVDMILAIQQKADTGISSLARELKELSQWIKDQLKPQVTSVRDLQRTNAQLDSRQKEISQNMRKLKLDLEVKMGVMDQRLGIIESRLGQGTEQRFTPVESKHEQETDQYASIVDNTRWEDLNSELHKIALSMQDLTQRTEDAIERWTANSDKAAKLMKNQDAHILKMEKEIAELVKKQANQAKSLPPPSPAQRFVSQSTTASTEPLIKQPEFPLPPIRVSPLPRSVTAIPSRQRGMPPAKNETGSFITRSISMKKSLAKVASNSPESQSKIRERVGSAEHSKSKVAGSEETKKRNIFGFRRRDTKSEDPDNGSSKLSWLPRRSRDGRPSDNASSRSVTPPPPIPRNVLQNIENNIQAASQIHPAFRNKVQQSVMHDESLGIPSTPLTAIMPARMGNRRSRPDSQHMGAISASVAPSLASSYDLRAASGELLSPERYRFNQDPFTQVPKAPISIRSIEDMRRPLLNRADDENHDWDQCSLNQAKSTASLR</sequence>
<evidence type="ECO:0000256" key="1">
    <source>
        <dbReference type="SAM" id="Coils"/>
    </source>
</evidence>
<reference evidence="4" key="1">
    <citation type="journal article" date="2015" name="Genome Announc.">
        <title>Draft genome sequence of the fungus Penicillium brasilianum MG11.</title>
        <authorList>
            <person name="Horn F."/>
            <person name="Linde J."/>
            <person name="Mattern D.J."/>
            <person name="Walther G."/>
            <person name="Guthke R."/>
            <person name="Brakhage A.A."/>
            <person name="Valiante V."/>
        </authorList>
    </citation>
    <scope>NUCLEOTIDE SEQUENCE [LARGE SCALE GENOMIC DNA]</scope>
    <source>
        <strain evidence="4">MG11</strain>
    </source>
</reference>
<feature type="compositionally biased region" description="Basic and acidic residues" evidence="2">
    <location>
        <begin position="715"/>
        <end position="739"/>
    </location>
</feature>
<dbReference type="OrthoDB" id="4339014at2759"/>
<evidence type="ECO:0000313" key="4">
    <source>
        <dbReference type="Proteomes" id="UP000042958"/>
    </source>
</evidence>
<protein>
    <submittedName>
        <fullName evidence="3">Uncharacterized protein</fullName>
    </submittedName>
</protein>
<feature type="compositionally biased region" description="Polar residues" evidence="2">
    <location>
        <begin position="81"/>
        <end position="92"/>
    </location>
</feature>
<accession>A0A0F7TQR0</accession>
<feature type="region of interest" description="Disordered" evidence="2">
    <location>
        <begin position="1"/>
        <end position="40"/>
    </location>
</feature>
<feature type="region of interest" description="Disordered" evidence="2">
    <location>
        <begin position="246"/>
        <end position="267"/>
    </location>
</feature>
<feature type="region of interest" description="Disordered" evidence="2">
    <location>
        <begin position="193"/>
        <end position="229"/>
    </location>
</feature>
<keyword evidence="1" id="KW-0175">Coiled coil</keyword>
<dbReference type="AlphaFoldDB" id="A0A0F7TQR0"/>
<evidence type="ECO:0000256" key="2">
    <source>
        <dbReference type="SAM" id="MobiDB-lite"/>
    </source>
</evidence>
<feature type="compositionally biased region" description="Polar residues" evidence="2">
    <location>
        <begin position="249"/>
        <end position="258"/>
    </location>
</feature>
<proteinExistence type="predicted"/>
<feature type="region of interest" description="Disordered" evidence="2">
    <location>
        <begin position="307"/>
        <end position="365"/>
    </location>
</feature>
<feature type="coiled-coil region" evidence="1">
    <location>
        <begin position="487"/>
        <end position="514"/>
    </location>
</feature>
<feature type="compositionally biased region" description="Polar residues" evidence="2">
    <location>
        <begin position="640"/>
        <end position="649"/>
    </location>
</feature>
<feature type="region of interest" description="Disordered" evidence="2">
    <location>
        <begin position="75"/>
        <end position="101"/>
    </location>
</feature>